<dbReference type="HAMAP" id="MF_00139">
    <property type="entry name" value="PurH"/>
    <property type="match status" value="1"/>
</dbReference>
<dbReference type="PIRSF" id="PIRSF000414">
    <property type="entry name" value="AICARFT_IMPCHas"/>
    <property type="match status" value="1"/>
</dbReference>
<dbReference type="PANTHER" id="PTHR11692">
    <property type="entry name" value="BIFUNCTIONAL PURINE BIOSYNTHESIS PROTEIN PURH"/>
    <property type="match status" value="1"/>
</dbReference>
<dbReference type="Pfam" id="PF01808">
    <property type="entry name" value="AICARFT_IMPCHas"/>
    <property type="match status" value="1"/>
</dbReference>
<evidence type="ECO:0000256" key="5">
    <source>
        <dbReference type="ARBA" id="ARBA00022755"/>
    </source>
</evidence>
<evidence type="ECO:0000256" key="7">
    <source>
        <dbReference type="ARBA" id="ARBA00023268"/>
    </source>
</evidence>
<dbReference type="InterPro" id="IPR002695">
    <property type="entry name" value="PurH-like"/>
</dbReference>
<comment type="domain">
    <text evidence="8">The IMP cyclohydrolase activity resides in the N-terminal region.</text>
</comment>
<dbReference type="PROSITE" id="PS51855">
    <property type="entry name" value="MGS"/>
    <property type="match status" value="1"/>
</dbReference>
<dbReference type="Pfam" id="PF02142">
    <property type="entry name" value="MGS"/>
    <property type="match status" value="1"/>
</dbReference>
<dbReference type="EMBL" id="PFMD01000008">
    <property type="protein sequence ID" value="PIY97201.1"/>
    <property type="molecule type" value="Genomic_DNA"/>
</dbReference>
<evidence type="ECO:0000256" key="8">
    <source>
        <dbReference type="HAMAP-Rule" id="MF_00139"/>
    </source>
</evidence>
<dbReference type="GO" id="GO:0006189">
    <property type="term" value="P:'de novo' IMP biosynthetic process"/>
    <property type="evidence" value="ECO:0007669"/>
    <property type="project" value="UniProtKB-UniRule"/>
</dbReference>
<dbReference type="GO" id="GO:0005829">
    <property type="term" value="C:cytosol"/>
    <property type="evidence" value="ECO:0007669"/>
    <property type="project" value="TreeGrafter"/>
</dbReference>
<dbReference type="GO" id="GO:0004643">
    <property type="term" value="F:phosphoribosylaminoimidazolecarboxamide formyltransferase activity"/>
    <property type="evidence" value="ECO:0007669"/>
    <property type="project" value="UniProtKB-UniRule"/>
</dbReference>
<dbReference type="SMART" id="SM00851">
    <property type="entry name" value="MGS"/>
    <property type="match status" value="1"/>
</dbReference>
<evidence type="ECO:0000256" key="1">
    <source>
        <dbReference type="ARBA" id="ARBA00004844"/>
    </source>
</evidence>
<feature type="domain" description="MGS-like" evidence="9">
    <location>
        <begin position="1"/>
        <end position="145"/>
    </location>
</feature>
<organism evidence="10 11">
    <name type="scientific">Candidatus Kerfeldbacteria bacterium CG_4_10_14_0_8_um_filter_42_10</name>
    <dbReference type="NCBI Taxonomy" id="2014248"/>
    <lineage>
        <taxon>Bacteria</taxon>
        <taxon>Candidatus Kerfeldiibacteriota</taxon>
    </lineage>
</organism>
<proteinExistence type="inferred from homology"/>
<dbReference type="NCBIfam" id="NF002049">
    <property type="entry name" value="PRK00881.1"/>
    <property type="match status" value="1"/>
</dbReference>
<comment type="pathway">
    <text evidence="1 8">Purine metabolism; IMP biosynthesis via de novo pathway; IMP from 5-formamido-1-(5-phospho-D-ribosyl)imidazole-4-carboxamide: step 1/1.</text>
</comment>
<comment type="catalytic activity">
    <reaction evidence="8">
        <text>(6R)-10-formyltetrahydrofolate + 5-amino-1-(5-phospho-beta-D-ribosyl)imidazole-4-carboxamide = 5-formamido-1-(5-phospho-D-ribosyl)imidazole-4-carboxamide + (6S)-5,6,7,8-tetrahydrofolate</text>
        <dbReference type="Rhea" id="RHEA:22192"/>
        <dbReference type="ChEBI" id="CHEBI:57453"/>
        <dbReference type="ChEBI" id="CHEBI:58467"/>
        <dbReference type="ChEBI" id="CHEBI:58475"/>
        <dbReference type="ChEBI" id="CHEBI:195366"/>
        <dbReference type="EC" id="2.1.2.3"/>
    </reaction>
</comment>
<dbReference type="SMART" id="SM00798">
    <property type="entry name" value="AICARFT_IMPCHas"/>
    <property type="match status" value="1"/>
</dbReference>
<name>A0A2M7RL55_9BACT</name>
<dbReference type="InterPro" id="IPR016193">
    <property type="entry name" value="Cytidine_deaminase-like"/>
</dbReference>
<comment type="catalytic activity">
    <reaction evidence="8">
        <text>IMP + H2O = 5-formamido-1-(5-phospho-D-ribosyl)imidazole-4-carboxamide</text>
        <dbReference type="Rhea" id="RHEA:18445"/>
        <dbReference type="ChEBI" id="CHEBI:15377"/>
        <dbReference type="ChEBI" id="CHEBI:58053"/>
        <dbReference type="ChEBI" id="CHEBI:58467"/>
        <dbReference type="EC" id="3.5.4.10"/>
    </reaction>
</comment>
<accession>A0A2M7RL55</accession>
<sequence length="527" mass="56811">MIKRALFSVHDKTGLTPLATELQSQGWSIDSSGGTAEHLQQAGINVITVEEVTGFPAILGGRVKTLHPMIHGGILGQLDKQSDLDDLLRHGIKPYGLVGVNLYPFEKTIRQPGVTEEDAIENIDIGGVALIRAAAKNYRHVAVVTNIDQYSRIISDLQQHGEITLALRKQLASEAYQYTAWYDTAIMNWMAQQEGVEVPLFPEKLILPYQLVQKLRYGENPHQQGALYRVPGFSIPSVVNATQVWGKVPSATTIGDLNAGVETVREMLNLRNFPHWNLAAVVIKHNTPCGLAVGDSPVETYVKAREADPLSAFGGVIALNFPIDAATAHEICAIKVDGVIAPGFADDQALGVIQAAREKAKTPIFIIPELVPLPTGSMNLKYVVGGLILQQADLEPVKLNDWNVVTEKQVPDGQWKDILFGWLAIMHVRSNSVIVVKDGQTLGIGSGQTSRIGSAKIALQQAGEGAKGAILISDGFCPFNDVVTEAAKCGIATVVQPGGSVNDKASIDAANEHGLAMVFTGRRAFWH</sequence>
<protein>
    <recommendedName>
        <fullName evidence="8">Bifunctional purine biosynthesis protein PurH</fullName>
    </recommendedName>
    <domain>
        <recommendedName>
            <fullName evidence="8">Phosphoribosylaminoimidazolecarboxamide formyltransferase</fullName>
            <ecNumber evidence="8">2.1.2.3</ecNumber>
        </recommendedName>
        <alternativeName>
            <fullName evidence="8">AICAR transformylase</fullName>
        </alternativeName>
    </domain>
    <domain>
        <recommendedName>
            <fullName evidence="8">IMP cyclohydrolase</fullName>
            <ecNumber evidence="8">3.5.4.10</ecNumber>
        </recommendedName>
        <alternativeName>
            <fullName evidence="8">ATIC</fullName>
        </alternativeName>
        <alternativeName>
            <fullName evidence="8">IMP synthase</fullName>
        </alternativeName>
        <alternativeName>
            <fullName evidence="8">Inosinicase</fullName>
        </alternativeName>
    </domain>
</protein>
<dbReference type="UniPathway" id="UPA00074">
    <property type="reaction ID" value="UER00133"/>
</dbReference>
<dbReference type="InterPro" id="IPR011607">
    <property type="entry name" value="MGS-like_dom"/>
</dbReference>
<keyword evidence="4 8" id="KW-0808">Transferase</keyword>
<dbReference type="CDD" id="cd01421">
    <property type="entry name" value="IMPCH"/>
    <property type="match status" value="1"/>
</dbReference>
<keyword evidence="7 8" id="KW-0511">Multifunctional enzyme</keyword>
<dbReference type="InterPro" id="IPR024051">
    <property type="entry name" value="AICAR_Tfase_dup_dom_sf"/>
</dbReference>
<keyword evidence="5 8" id="KW-0658">Purine biosynthesis</keyword>
<dbReference type="FunFam" id="3.40.50.1380:FF:000001">
    <property type="entry name" value="Bifunctional purine biosynthesis protein PurH"/>
    <property type="match status" value="1"/>
</dbReference>
<comment type="caution">
    <text evidence="10">The sequence shown here is derived from an EMBL/GenBank/DDBJ whole genome shotgun (WGS) entry which is preliminary data.</text>
</comment>
<evidence type="ECO:0000256" key="6">
    <source>
        <dbReference type="ARBA" id="ARBA00022801"/>
    </source>
</evidence>
<evidence type="ECO:0000313" key="10">
    <source>
        <dbReference type="EMBL" id="PIY97201.1"/>
    </source>
</evidence>
<dbReference type="NCBIfam" id="TIGR00355">
    <property type="entry name" value="purH"/>
    <property type="match status" value="1"/>
</dbReference>
<comment type="similarity">
    <text evidence="3 8">Belongs to the PurH family.</text>
</comment>
<evidence type="ECO:0000256" key="2">
    <source>
        <dbReference type="ARBA" id="ARBA00004954"/>
    </source>
</evidence>
<dbReference type="SUPFAM" id="SSF52335">
    <property type="entry name" value="Methylglyoxal synthase-like"/>
    <property type="match status" value="1"/>
</dbReference>
<dbReference type="Proteomes" id="UP000230779">
    <property type="component" value="Unassembled WGS sequence"/>
</dbReference>
<evidence type="ECO:0000259" key="9">
    <source>
        <dbReference type="PROSITE" id="PS51855"/>
    </source>
</evidence>
<dbReference type="GO" id="GO:0003937">
    <property type="term" value="F:IMP cyclohydrolase activity"/>
    <property type="evidence" value="ECO:0007669"/>
    <property type="project" value="UniProtKB-UniRule"/>
</dbReference>
<evidence type="ECO:0000313" key="11">
    <source>
        <dbReference type="Proteomes" id="UP000230779"/>
    </source>
</evidence>
<dbReference type="SUPFAM" id="SSF53927">
    <property type="entry name" value="Cytidine deaminase-like"/>
    <property type="match status" value="1"/>
</dbReference>
<dbReference type="Gene3D" id="3.40.140.20">
    <property type="match status" value="2"/>
</dbReference>
<reference evidence="10 11" key="1">
    <citation type="submission" date="2017-09" db="EMBL/GenBank/DDBJ databases">
        <title>Depth-based differentiation of microbial function through sediment-hosted aquifers and enrichment of novel symbionts in the deep terrestrial subsurface.</title>
        <authorList>
            <person name="Probst A.J."/>
            <person name="Ladd B."/>
            <person name="Jarett J.K."/>
            <person name="Geller-Mcgrath D.E."/>
            <person name="Sieber C.M."/>
            <person name="Emerson J.B."/>
            <person name="Anantharaman K."/>
            <person name="Thomas B.C."/>
            <person name="Malmstrom R."/>
            <person name="Stieglmeier M."/>
            <person name="Klingl A."/>
            <person name="Woyke T."/>
            <person name="Ryan C.M."/>
            <person name="Banfield J.F."/>
        </authorList>
    </citation>
    <scope>NUCLEOTIDE SEQUENCE [LARGE SCALE GENOMIC DNA]</scope>
    <source>
        <strain evidence="10">CG_4_10_14_0_8_um_filter_42_10</strain>
    </source>
</reference>
<gene>
    <name evidence="8 10" type="primary">purH</name>
    <name evidence="10" type="ORF">COY66_00710</name>
</gene>
<evidence type="ECO:0000256" key="4">
    <source>
        <dbReference type="ARBA" id="ARBA00022679"/>
    </source>
</evidence>
<keyword evidence="6 8" id="KW-0378">Hydrolase</keyword>
<dbReference type="Gene3D" id="3.40.50.1380">
    <property type="entry name" value="Methylglyoxal synthase-like domain"/>
    <property type="match status" value="1"/>
</dbReference>
<dbReference type="EC" id="3.5.4.10" evidence="8"/>
<dbReference type="EC" id="2.1.2.3" evidence="8"/>
<dbReference type="InterPro" id="IPR036914">
    <property type="entry name" value="MGS-like_dom_sf"/>
</dbReference>
<evidence type="ECO:0000256" key="3">
    <source>
        <dbReference type="ARBA" id="ARBA00007667"/>
    </source>
</evidence>
<dbReference type="PANTHER" id="PTHR11692:SF0">
    <property type="entry name" value="BIFUNCTIONAL PURINE BIOSYNTHESIS PROTEIN ATIC"/>
    <property type="match status" value="1"/>
</dbReference>
<comment type="pathway">
    <text evidence="2 8">Purine metabolism; IMP biosynthesis via de novo pathway; 5-formamido-1-(5-phospho-D-ribosyl)imidazole-4-carboxamide from 5-amino-1-(5-phospho-D-ribosyl)imidazole-4-carboxamide (10-formyl THF route): step 1/1.</text>
</comment>
<dbReference type="AlphaFoldDB" id="A0A2M7RL55"/>